<evidence type="ECO:0000313" key="3">
    <source>
        <dbReference type="Proteomes" id="UP001165060"/>
    </source>
</evidence>
<keyword evidence="3" id="KW-1185">Reference proteome</keyword>
<proteinExistence type="predicted"/>
<evidence type="ECO:0000313" key="2">
    <source>
        <dbReference type="EMBL" id="GMI38808.1"/>
    </source>
</evidence>
<comment type="caution">
    <text evidence="2">The sequence shown here is derived from an EMBL/GenBank/DDBJ whole genome shotgun (WGS) entry which is preliminary data.</text>
</comment>
<sequence length="163" mass="18518">METSTLTDCRPQIAGEICAIEQSSLQELSSIISESTAVELEEARQRVKDQQLGATGLALFTGFVSREKKVVAKFRARKRLESETKLKLSEAILYEGKAAAFEAPPPSLPIRRASDAGAEKERRLAALERRRLEEQERRKHLREEVAQYYEEKKEGKKGERKSR</sequence>
<feature type="region of interest" description="Disordered" evidence="1">
    <location>
        <begin position="143"/>
        <end position="163"/>
    </location>
</feature>
<protein>
    <submittedName>
        <fullName evidence="2">Uncharacterized protein</fullName>
    </submittedName>
</protein>
<dbReference type="Proteomes" id="UP001165060">
    <property type="component" value="Unassembled WGS sequence"/>
</dbReference>
<gene>
    <name evidence="2" type="ORF">TeGR_g12682</name>
</gene>
<accession>A0ABQ6N2E3</accession>
<dbReference type="EMBL" id="BRYB01002051">
    <property type="protein sequence ID" value="GMI38808.1"/>
    <property type="molecule type" value="Genomic_DNA"/>
</dbReference>
<organism evidence="2 3">
    <name type="scientific">Tetraparma gracilis</name>
    <dbReference type="NCBI Taxonomy" id="2962635"/>
    <lineage>
        <taxon>Eukaryota</taxon>
        <taxon>Sar</taxon>
        <taxon>Stramenopiles</taxon>
        <taxon>Ochrophyta</taxon>
        <taxon>Bolidophyceae</taxon>
        <taxon>Parmales</taxon>
        <taxon>Triparmaceae</taxon>
        <taxon>Tetraparma</taxon>
    </lineage>
</organism>
<name>A0ABQ6N2E3_9STRA</name>
<reference evidence="2 3" key="1">
    <citation type="journal article" date="2023" name="Commun. Biol.">
        <title>Genome analysis of Parmales, the sister group of diatoms, reveals the evolutionary specialization of diatoms from phago-mixotrophs to photoautotrophs.</title>
        <authorList>
            <person name="Ban H."/>
            <person name="Sato S."/>
            <person name="Yoshikawa S."/>
            <person name="Yamada K."/>
            <person name="Nakamura Y."/>
            <person name="Ichinomiya M."/>
            <person name="Sato N."/>
            <person name="Blanc-Mathieu R."/>
            <person name="Endo H."/>
            <person name="Kuwata A."/>
            <person name="Ogata H."/>
        </authorList>
    </citation>
    <scope>NUCLEOTIDE SEQUENCE [LARGE SCALE GENOMIC DNA]</scope>
</reference>
<feature type="non-terminal residue" evidence="2">
    <location>
        <position position="163"/>
    </location>
</feature>
<feature type="compositionally biased region" description="Basic and acidic residues" evidence="1">
    <location>
        <begin position="143"/>
        <end position="157"/>
    </location>
</feature>
<evidence type="ECO:0000256" key="1">
    <source>
        <dbReference type="SAM" id="MobiDB-lite"/>
    </source>
</evidence>